<name>A0ABT1IQD7_9ACTN</name>
<dbReference type="EMBL" id="JAMZDX010000001">
    <property type="protein sequence ID" value="MCP2307341.1"/>
    <property type="molecule type" value="Genomic_DNA"/>
</dbReference>
<dbReference type="RefSeq" id="WP_253793276.1">
    <property type="nucleotide sequence ID" value="NZ_BAAAUB010000033.1"/>
</dbReference>
<feature type="transmembrane region" description="Helical" evidence="1">
    <location>
        <begin position="109"/>
        <end position="130"/>
    </location>
</feature>
<keyword evidence="1" id="KW-1133">Transmembrane helix</keyword>
<keyword evidence="3" id="KW-1185">Reference proteome</keyword>
<sequence length="172" mass="17442">MAASVGHLGIAAAGVALLVYCGADLDFVTGQSGSPRLAMTVSGCESHQSGKNRVTDCYGSGDAHGGAVGPVWNIREVARPYRIGAVVPVRCHDGGECEETGTGPVAADLGGLAFGLGMLSAAVLGGFNLFAQARPAPRFAPLGTRRRRRAVTGWFGAVGALAVLFFVVSLAA</sequence>
<keyword evidence="1" id="KW-0472">Membrane</keyword>
<comment type="caution">
    <text evidence="2">The sequence shown here is derived from an EMBL/GenBank/DDBJ whole genome shotgun (WGS) entry which is preliminary data.</text>
</comment>
<keyword evidence="1" id="KW-0812">Transmembrane</keyword>
<dbReference type="Proteomes" id="UP001206483">
    <property type="component" value="Unassembled WGS sequence"/>
</dbReference>
<feature type="transmembrane region" description="Helical" evidence="1">
    <location>
        <begin position="151"/>
        <end position="171"/>
    </location>
</feature>
<protein>
    <submittedName>
        <fullName evidence="2">Uncharacterized protein</fullName>
    </submittedName>
</protein>
<evidence type="ECO:0000313" key="2">
    <source>
        <dbReference type="EMBL" id="MCP2307341.1"/>
    </source>
</evidence>
<accession>A0ABT1IQD7</accession>
<proteinExistence type="predicted"/>
<gene>
    <name evidence="2" type="ORF">FHR36_000433</name>
</gene>
<organism evidence="2 3">
    <name type="scientific">Kitasatospora paracochleata</name>
    <dbReference type="NCBI Taxonomy" id="58354"/>
    <lineage>
        <taxon>Bacteria</taxon>
        <taxon>Bacillati</taxon>
        <taxon>Actinomycetota</taxon>
        <taxon>Actinomycetes</taxon>
        <taxon>Kitasatosporales</taxon>
        <taxon>Streptomycetaceae</taxon>
        <taxon>Kitasatospora</taxon>
    </lineage>
</organism>
<evidence type="ECO:0000256" key="1">
    <source>
        <dbReference type="SAM" id="Phobius"/>
    </source>
</evidence>
<reference evidence="2 3" key="1">
    <citation type="submission" date="2022-06" db="EMBL/GenBank/DDBJ databases">
        <title>Sequencing the genomes of 1000 actinobacteria strains.</title>
        <authorList>
            <person name="Klenk H.-P."/>
        </authorList>
    </citation>
    <scope>NUCLEOTIDE SEQUENCE [LARGE SCALE GENOMIC DNA]</scope>
    <source>
        <strain evidence="2 3">DSM 41656</strain>
    </source>
</reference>
<evidence type="ECO:0000313" key="3">
    <source>
        <dbReference type="Proteomes" id="UP001206483"/>
    </source>
</evidence>